<evidence type="ECO:0000313" key="6">
    <source>
        <dbReference type="EMBL" id="MFC4411270.1"/>
    </source>
</evidence>
<protein>
    <submittedName>
        <fullName evidence="6">YkvA family protein</fullName>
    </submittedName>
</protein>
<evidence type="ECO:0000313" key="7">
    <source>
        <dbReference type="Proteomes" id="UP001595817"/>
    </source>
</evidence>
<dbReference type="InterPro" id="IPR010652">
    <property type="entry name" value="DUF1232"/>
</dbReference>
<comment type="subcellular location">
    <subcellularLocation>
        <location evidence="1">Endomembrane system</location>
        <topology evidence="1">Multi-pass membrane protein</topology>
    </subcellularLocation>
</comment>
<evidence type="ECO:0000256" key="3">
    <source>
        <dbReference type="ARBA" id="ARBA00022989"/>
    </source>
</evidence>
<evidence type="ECO:0000256" key="1">
    <source>
        <dbReference type="ARBA" id="ARBA00004127"/>
    </source>
</evidence>
<evidence type="ECO:0000256" key="4">
    <source>
        <dbReference type="ARBA" id="ARBA00023136"/>
    </source>
</evidence>
<evidence type="ECO:0000256" key="2">
    <source>
        <dbReference type="ARBA" id="ARBA00022692"/>
    </source>
</evidence>
<keyword evidence="4" id="KW-0472">Membrane</keyword>
<organism evidence="6 7">
    <name type="scientific">Chungangia koreensis</name>
    <dbReference type="NCBI Taxonomy" id="752657"/>
    <lineage>
        <taxon>Bacteria</taxon>
        <taxon>Bacillati</taxon>
        <taxon>Bacillota</taxon>
        <taxon>Bacilli</taxon>
        <taxon>Lactobacillales</taxon>
        <taxon>Chungangia</taxon>
    </lineage>
</organism>
<comment type="caution">
    <text evidence="6">The sequence shown here is derived from an EMBL/GenBank/DDBJ whole genome shotgun (WGS) entry which is preliminary data.</text>
</comment>
<reference evidence="7" key="1">
    <citation type="journal article" date="2019" name="Int. J. Syst. Evol. Microbiol.">
        <title>The Global Catalogue of Microorganisms (GCM) 10K type strain sequencing project: providing services to taxonomists for standard genome sequencing and annotation.</title>
        <authorList>
            <consortium name="The Broad Institute Genomics Platform"/>
            <consortium name="The Broad Institute Genome Sequencing Center for Infectious Disease"/>
            <person name="Wu L."/>
            <person name="Ma J."/>
        </authorList>
    </citation>
    <scope>NUCLEOTIDE SEQUENCE [LARGE SCALE GENOMIC DNA]</scope>
    <source>
        <strain evidence="7">CCUG 59778</strain>
    </source>
</reference>
<dbReference type="Pfam" id="PF06803">
    <property type="entry name" value="DUF1232"/>
    <property type="match status" value="1"/>
</dbReference>
<sequence length="162" mass="18271">MSEIELKKPLPSEDEQKDFYEKLRIRITDWLHTKSGRTSKFGEYILFAPDLFHLLMKSMLDNRIDAKSKALIGSGLLYFISPVDVLPEGLVGPGGFMDDVIVAAFVVNTLLNKFAPEVLEENWAGDKKLLFTLQKISETGNTVVGKLPSRSLLGRFIKKKKK</sequence>
<feature type="domain" description="DUF1232" evidence="5">
    <location>
        <begin position="69"/>
        <end position="105"/>
    </location>
</feature>
<keyword evidence="7" id="KW-1185">Reference proteome</keyword>
<keyword evidence="3" id="KW-1133">Transmembrane helix</keyword>
<dbReference type="EMBL" id="JBHSEC010000019">
    <property type="protein sequence ID" value="MFC4411270.1"/>
    <property type="molecule type" value="Genomic_DNA"/>
</dbReference>
<gene>
    <name evidence="6" type="ORF">ACFOZY_12645</name>
</gene>
<keyword evidence="2" id="KW-0812">Transmembrane</keyword>
<dbReference type="Proteomes" id="UP001595817">
    <property type="component" value="Unassembled WGS sequence"/>
</dbReference>
<evidence type="ECO:0000259" key="5">
    <source>
        <dbReference type="Pfam" id="PF06803"/>
    </source>
</evidence>
<name>A0ABV8X776_9LACT</name>
<dbReference type="RefSeq" id="WP_378155997.1">
    <property type="nucleotide sequence ID" value="NZ_JBHSEC010000019.1"/>
</dbReference>
<accession>A0ABV8X776</accession>
<proteinExistence type="predicted"/>